<dbReference type="GO" id="GO:0009103">
    <property type="term" value="P:lipopolysaccharide biosynthetic process"/>
    <property type="evidence" value="ECO:0007669"/>
    <property type="project" value="TreeGrafter"/>
</dbReference>
<comment type="caution">
    <text evidence="3">The sequence shown here is derived from an EMBL/GenBank/DDBJ whole genome shotgun (WGS) entry which is preliminary data.</text>
</comment>
<dbReference type="Pfam" id="PF00534">
    <property type="entry name" value="Glycos_transf_1"/>
    <property type="match status" value="1"/>
</dbReference>
<dbReference type="AlphaFoldDB" id="A0A3D8P4F7"/>
<reference evidence="3 4" key="1">
    <citation type="submission" date="2018-08" db="EMBL/GenBank/DDBJ databases">
        <title>Form III RuBisCO-mediated autotrophy in Thermodesulfobium bacteria.</title>
        <authorList>
            <person name="Toshchakov S.V."/>
            <person name="Kublanov I.V."/>
            <person name="Frolov E."/>
            <person name="Bonch-Osmolovskaya E.A."/>
            <person name="Tourova T.P."/>
            <person name="Chernych N.A."/>
            <person name="Lebedinsky A.V."/>
        </authorList>
    </citation>
    <scope>NUCLEOTIDE SEQUENCE [LARGE SCALE GENOMIC DNA]</scope>
    <source>
        <strain evidence="3 4">SR</strain>
    </source>
</reference>
<dbReference type="Gene3D" id="3.40.50.2000">
    <property type="entry name" value="Glycogen Phosphorylase B"/>
    <property type="match status" value="2"/>
</dbReference>
<dbReference type="Proteomes" id="UP000256329">
    <property type="component" value="Unassembled WGS sequence"/>
</dbReference>
<proteinExistence type="predicted"/>
<gene>
    <name evidence="3" type="ORF">DXX99_04170</name>
</gene>
<name>A0A3D8P4F7_9THEO</name>
<dbReference type="SUPFAM" id="SSF53756">
    <property type="entry name" value="UDP-Glycosyltransferase/glycogen phosphorylase"/>
    <property type="match status" value="1"/>
</dbReference>
<keyword evidence="4" id="KW-1185">Reference proteome</keyword>
<evidence type="ECO:0000313" key="3">
    <source>
        <dbReference type="EMBL" id="RDV84032.1"/>
    </source>
</evidence>
<feature type="domain" description="Glycosyl transferase family 1" evidence="2">
    <location>
        <begin position="193"/>
        <end position="351"/>
    </location>
</feature>
<dbReference type="PANTHER" id="PTHR46401:SF2">
    <property type="entry name" value="GLYCOSYLTRANSFERASE WBBK-RELATED"/>
    <property type="match status" value="1"/>
</dbReference>
<evidence type="ECO:0000313" key="4">
    <source>
        <dbReference type="Proteomes" id="UP000256329"/>
    </source>
</evidence>
<dbReference type="GO" id="GO:0016757">
    <property type="term" value="F:glycosyltransferase activity"/>
    <property type="evidence" value="ECO:0007669"/>
    <property type="project" value="InterPro"/>
</dbReference>
<dbReference type="EMBL" id="QSLN01000003">
    <property type="protein sequence ID" value="RDV84032.1"/>
    <property type="molecule type" value="Genomic_DNA"/>
</dbReference>
<evidence type="ECO:0000259" key="2">
    <source>
        <dbReference type="Pfam" id="PF00534"/>
    </source>
</evidence>
<accession>A0A3D8P4F7</accession>
<dbReference type="InterPro" id="IPR001296">
    <property type="entry name" value="Glyco_trans_1"/>
</dbReference>
<evidence type="ECO:0000256" key="1">
    <source>
        <dbReference type="ARBA" id="ARBA00022679"/>
    </source>
</evidence>
<dbReference type="PANTHER" id="PTHR46401">
    <property type="entry name" value="GLYCOSYLTRANSFERASE WBBK-RELATED"/>
    <property type="match status" value="1"/>
</dbReference>
<protein>
    <submittedName>
        <fullName evidence="3">Glycosyltransferase</fullName>
    </submittedName>
</protein>
<sequence>MDTARFMTLNLAGFARKLFLNPPLSGRQALAMRQGLHLSWRFYREGEVWIGIPPLGVLPLSGPAGRAKLQYSLLTLAFPLKRLLGPQWRKQTLFYIPSGALLLGAELVRRLKPSYFILDVLDDNLNFPRVKEKHRLKETFIYLVGRATLVTAVSEPLVEHLRVEFGIKAHYLPNGVEVERFAPCPAYEEPWPELASLERPILGFVGTLTDWIDYRLLLDLANSLSHGQVLLAGPVVEDTVPADLWEALKRHPRVVFLGPQPYEKVPHLLHQLDLLLLPRNYLPHSLACDPLKLYEYLATGKPVVATDLPAVRRFAGLVYVARGREEFIKLVDKALREWTPEKADRARRAAESFSWRRRADRMINLLKEVAPGVHPA</sequence>
<organism evidence="3 4">
    <name type="scientific">Ammonifex thiophilus</name>
    <dbReference type="NCBI Taxonomy" id="444093"/>
    <lineage>
        <taxon>Bacteria</taxon>
        <taxon>Bacillati</taxon>
        <taxon>Bacillota</taxon>
        <taxon>Clostridia</taxon>
        <taxon>Thermoanaerobacterales</taxon>
        <taxon>Thermoanaerobacteraceae</taxon>
        <taxon>Ammonifex</taxon>
    </lineage>
</organism>
<dbReference type="RefSeq" id="WP_115792252.1">
    <property type="nucleotide sequence ID" value="NZ_QSLN01000003.1"/>
</dbReference>
<keyword evidence="1 3" id="KW-0808">Transferase</keyword>
<dbReference type="OrthoDB" id="9816564at2"/>